<evidence type="ECO:0000256" key="3">
    <source>
        <dbReference type="SAM" id="Phobius"/>
    </source>
</evidence>
<keyword evidence="6" id="KW-1185">Reference proteome</keyword>
<gene>
    <name evidence="5" type="primary">rsuA</name>
    <name evidence="5" type="ORF">GCM10009801_56900</name>
</gene>
<protein>
    <submittedName>
        <fullName evidence="5">Anti-sigma U factor RsuA</fullName>
    </submittedName>
</protein>
<name>A0ABN2WHE5_9ACTN</name>
<keyword evidence="2" id="KW-0804">Transcription</keyword>
<keyword evidence="3" id="KW-1133">Transmembrane helix</keyword>
<dbReference type="InterPro" id="IPR041916">
    <property type="entry name" value="Anti_sigma_zinc_sf"/>
</dbReference>
<proteinExistence type="predicted"/>
<evidence type="ECO:0000313" key="5">
    <source>
        <dbReference type="EMBL" id="GAA2091255.1"/>
    </source>
</evidence>
<evidence type="ECO:0000256" key="1">
    <source>
        <dbReference type="ARBA" id="ARBA00023015"/>
    </source>
</evidence>
<feature type="transmembrane region" description="Helical" evidence="3">
    <location>
        <begin position="90"/>
        <end position="110"/>
    </location>
</feature>
<dbReference type="Pfam" id="PF13490">
    <property type="entry name" value="zf-HC2"/>
    <property type="match status" value="1"/>
</dbReference>
<dbReference type="InterPro" id="IPR027383">
    <property type="entry name" value="Znf_put"/>
</dbReference>
<organism evidence="5 6">
    <name type="scientific">Streptomyces albiaxialis</name>
    <dbReference type="NCBI Taxonomy" id="329523"/>
    <lineage>
        <taxon>Bacteria</taxon>
        <taxon>Bacillati</taxon>
        <taxon>Actinomycetota</taxon>
        <taxon>Actinomycetes</taxon>
        <taxon>Kitasatosporales</taxon>
        <taxon>Streptomycetaceae</taxon>
        <taxon>Streptomyces</taxon>
    </lineage>
</organism>
<evidence type="ECO:0000259" key="4">
    <source>
        <dbReference type="Pfam" id="PF13490"/>
    </source>
</evidence>
<evidence type="ECO:0000313" key="6">
    <source>
        <dbReference type="Proteomes" id="UP001500016"/>
    </source>
</evidence>
<dbReference type="RefSeq" id="WP_344532146.1">
    <property type="nucleotide sequence ID" value="NZ_BAAAPE010000013.1"/>
</dbReference>
<sequence>MSTPDRPAAAHTDVGAYALGVLDAADAERFEAHLAECDRCAAELEDLTALPPLLAEHAVEGPSPEPSAGLLDRLLEETAAERRTRRTRRLWLVAAVFALIVGGPLAAVAVTGGTGDEAHDRPVSAARQMYEHGEKISAVDPATHARATVSLEKKAWGTHVALKLGNVTGPKECELVAVGRDGERQTVTTWSVPAAGYGVSSAAAPLYAHGGAAFSRDDIARFEVRTLSGERLATVEV</sequence>
<feature type="domain" description="Putative zinc-finger" evidence="4">
    <location>
        <begin position="12"/>
        <end position="41"/>
    </location>
</feature>
<dbReference type="Gene3D" id="1.10.10.1320">
    <property type="entry name" value="Anti-sigma factor, zinc-finger domain"/>
    <property type="match status" value="1"/>
</dbReference>
<dbReference type="EMBL" id="BAAAPE010000013">
    <property type="protein sequence ID" value="GAA2091255.1"/>
    <property type="molecule type" value="Genomic_DNA"/>
</dbReference>
<comment type="caution">
    <text evidence="5">The sequence shown here is derived from an EMBL/GenBank/DDBJ whole genome shotgun (WGS) entry which is preliminary data.</text>
</comment>
<keyword evidence="1" id="KW-0805">Transcription regulation</keyword>
<accession>A0ABN2WHE5</accession>
<reference evidence="5 6" key="1">
    <citation type="journal article" date="2019" name="Int. J. Syst. Evol. Microbiol.">
        <title>The Global Catalogue of Microorganisms (GCM) 10K type strain sequencing project: providing services to taxonomists for standard genome sequencing and annotation.</title>
        <authorList>
            <consortium name="The Broad Institute Genomics Platform"/>
            <consortium name="The Broad Institute Genome Sequencing Center for Infectious Disease"/>
            <person name="Wu L."/>
            <person name="Ma J."/>
        </authorList>
    </citation>
    <scope>NUCLEOTIDE SEQUENCE [LARGE SCALE GENOMIC DNA]</scope>
    <source>
        <strain evidence="5 6">JCM 15478</strain>
    </source>
</reference>
<keyword evidence="3" id="KW-0472">Membrane</keyword>
<evidence type="ECO:0000256" key="2">
    <source>
        <dbReference type="ARBA" id="ARBA00023163"/>
    </source>
</evidence>
<keyword evidence="3" id="KW-0812">Transmembrane</keyword>
<dbReference type="Proteomes" id="UP001500016">
    <property type="component" value="Unassembled WGS sequence"/>
</dbReference>